<dbReference type="OrthoDB" id="32644at2"/>
<dbReference type="Proteomes" id="UP000292858">
    <property type="component" value="Unassembled WGS sequence"/>
</dbReference>
<evidence type="ECO:0000313" key="1">
    <source>
        <dbReference type="EMBL" id="TBH14865.1"/>
    </source>
</evidence>
<protein>
    <submittedName>
        <fullName evidence="1">Uncharacterized protein</fullName>
    </submittedName>
</protein>
<keyword evidence="2" id="KW-1185">Reference proteome</keyword>
<accession>A0A4Q9AV40</accession>
<sequence>MNPMPVVMYLMGLEAAQGLLEPLGFRKAPHPQGVGSSLYLGEEAVLHSTGLWYRGVLYHRPKERFYRTPLPPYPPEVHPEAEPLPFPEGLAHLRPFLLAYEAEVRRLRGEGRERSTRGLPPGARRHLRDWRAFLGGEDALD</sequence>
<name>A0A4Q9AV40_9DEIN</name>
<evidence type="ECO:0000313" key="2">
    <source>
        <dbReference type="Proteomes" id="UP000292858"/>
    </source>
</evidence>
<dbReference type="AlphaFoldDB" id="A0A4Q9AV40"/>
<dbReference type="RefSeq" id="WP_130842742.1">
    <property type="nucleotide sequence ID" value="NZ_SIJL01000030.1"/>
</dbReference>
<proteinExistence type="predicted"/>
<dbReference type="EMBL" id="SIJL01000030">
    <property type="protein sequence ID" value="TBH14865.1"/>
    <property type="molecule type" value="Genomic_DNA"/>
</dbReference>
<reference evidence="1 2" key="1">
    <citation type="submission" date="2019-02" db="EMBL/GenBank/DDBJ databases">
        <title>Thermus sp. a novel from hot spring.</title>
        <authorList>
            <person name="Zhao Z."/>
        </authorList>
    </citation>
    <scope>NUCLEOTIDE SEQUENCE [LARGE SCALE GENOMIC DNA]</scope>
    <source>
        <strain evidence="1 2">CFH 72773T</strain>
    </source>
</reference>
<gene>
    <name evidence="1" type="ORF">ETP66_11550</name>
</gene>
<comment type="caution">
    <text evidence="1">The sequence shown here is derived from an EMBL/GenBank/DDBJ whole genome shotgun (WGS) entry which is preliminary data.</text>
</comment>
<organism evidence="1 2">
    <name type="scientific">Thermus thermamylovorans</name>
    <dbReference type="NCBI Taxonomy" id="2509362"/>
    <lineage>
        <taxon>Bacteria</taxon>
        <taxon>Thermotogati</taxon>
        <taxon>Deinococcota</taxon>
        <taxon>Deinococci</taxon>
        <taxon>Thermales</taxon>
        <taxon>Thermaceae</taxon>
        <taxon>Thermus</taxon>
    </lineage>
</organism>